<protein>
    <submittedName>
        <fullName evidence="1">Uncharacterized protein</fullName>
    </submittedName>
</protein>
<gene>
    <name evidence="1" type="ORF">D5086_027118</name>
</gene>
<reference evidence="1 2" key="1">
    <citation type="journal article" date="2024" name="Plant Biotechnol. J.">
        <title>Genome and CRISPR/Cas9 system of a widespread forest tree (Populus alba) in the world.</title>
        <authorList>
            <person name="Liu Y.J."/>
            <person name="Jiang P.F."/>
            <person name="Han X.M."/>
            <person name="Li X.Y."/>
            <person name="Wang H.M."/>
            <person name="Wang Y.J."/>
            <person name="Wang X.X."/>
            <person name="Zeng Q.Y."/>
        </authorList>
    </citation>
    <scope>NUCLEOTIDE SEQUENCE [LARGE SCALE GENOMIC DNA]</scope>
    <source>
        <strain evidence="2">cv. PAL-ZL1</strain>
    </source>
</reference>
<sequence length="95" mass="10855">MRRLCGLRWKEWWLVSVVGKGKRKVTEERGSAALSLYEVFGWLLVMEMEVFKLVVTMLASERRGGERERQVLLVAGTGLGRLVFLLSLDPNFSLV</sequence>
<comment type="caution">
    <text evidence="1">The sequence shown here is derived from an EMBL/GenBank/DDBJ whole genome shotgun (WGS) entry which is preliminary data.</text>
</comment>
<dbReference type="EMBL" id="RCHU02000014">
    <property type="protein sequence ID" value="KAL3573214.1"/>
    <property type="molecule type" value="Genomic_DNA"/>
</dbReference>
<evidence type="ECO:0000313" key="2">
    <source>
        <dbReference type="Proteomes" id="UP000309997"/>
    </source>
</evidence>
<proteinExistence type="predicted"/>
<evidence type="ECO:0000313" key="1">
    <source>
        <dbReference type="EMBL" id="KAL3573214.1"/>
    </source>
</evidence>
<name>A0ACC4B4C3_POPAL</name>
<accession>A0ACC4B4C3</accession>
<organism evidence="1 2">
    <name type="scientific">Populus alba</name>
    <name type="common">White poplar</name>
    <dbReference type="NCBI Taxonomy" id="43335"/>
    <lineage>
        <taxon>Eukaryota</taxon>
        <taxon>Viridiplantae</taxon>
        <taxon>Streptophyta</taxon>
        <taxon>Embryophyta</taxon>
        <taxon>Tracheophyta</taxon>
        <taxon>Spermatophyta</taxon>
        <taxon>Magnoliopsida</taxon>
        <taxon>eudicotyledons</taxon>
        <taxon>Gunneridae</taxon>
        <taxon>Pentapetalae</taxon>
        <taxon>rosids</taxon>
        <taxon>fabids</taxon>
        <taxon>Malpighiales</taxon>
        <taxon>Salicaceae</taxon>
        <taxon>Saliceae</taxon>
        <taxon>Populus</taxon>
    </lineage>
</organism>
<dbReference type="Proteomes" id="UP000309997">
    <property type="component" value="Unassembled WGS sequence"/>
</dbReference>
<keyword evidence="2" id="KW-1185">Reference proteome</keyword>